<feature type="domain" description="Hydantoinase A/oxoprolinase" evidence="1">
    <location>
        <begin position="45"/>
        <end position="257"/>
    </location>
</feature>
<dbReference type="RefSeq" id="WP_338095423.1">
    <property type="nucleotide sequence ID" value="NZ_JAWDKB010000001.1"/>
</dbReference>
<evidence type="ECO:0000313" key="2">
    <source>
        <dbReference type="EMBL" id="MDV0442888.1"/>
    </source>
</evidence>
<dbReference type="Proteomes" id="UP001283212">
    <property type="component" value="Unassembled WGS sequence"/>
</dbReference>
<dbReference type="Gene3D" id="3.30.420.190">
    <property type="entry name" value="conserved archaeal protein q6m145"/>
    <property type="match status" value="1"/>
</dbReference>
<dbReference type="EMBL" id="JAWDKB010000001">
    <property type="protein sequence ID" value="MDV0442888.1"/>
    <property type="molecule type" value="Genomic_DNA"/>
</dbReference>
<dbReference type="NCBIfam" id="TIGR03123">
    <property type="entry name" value="one_C_unchar_1"/>
    <property type="match status" value="1"/>
</dbReference>
<proteinExistence type="predicted"/>
<keyword evidence="3" id="KW-1185">Reference proteome</keyword>
<protein>
    <recommendedName>
        <fullName evidence="1">Hydantoinase A/oxoprolinase domain-containing protein</fullName>
    </recommendedName>
</protein>
<gene>
    <name evidence="2" type="ORF">McpCs1_02460</name>
</gene>
<dbReference type="Gene3D" id="3.30.420.40">
    <property type="match status" value="1"/>
</dbReference>
<sequence length="304" mass="32635">MIGIDVGGANLKVVDGRDVHIHYCPLWRESNLAEVLAEYQGEDAAVVMSGELADGFFNKTEGIRFIVDAVRKTFPNAFFYGTDGKFHNNACSELAAANWLASVDYLREKYPDGMMLDIGSTTADIVPFAKFSDLLGMTDTIRLQRGYLVYTGMLRTPVATLANSAVIKNTVTPFSTEYFACSGDVHYVLGNITEDEYTAATPDGKEVSREACLRRLARIVCADLEEVGEDGATAVAQAFWDAQRKLVCSVVQKVAEEAAPGNILVGGIGSKTFAPLVGGTDLTAAVGIPADALPAFAVKEIANR</sequence>
<reference evidence="2 3" key="1">
    <citation type="submission" date="2023-06" db="EMBL/GenBank/DDBJ databases">
        <title>Genome sequence of Methancorpusculaceae sp. Cs1.</title>
        <authorList>
            <person name="Protasov E."/>
            <person name="Platt K."/>
            <person name="Poehlein A."/>
            <person name="Daniel R."/>
            <person name="Brune A."/>
        </authorList>
    </citation>
    <scope>NUCLEOTIDE SEQUENCE [LARGE SCALE GENOMIC DNA]</scope>
    <source>
        <strain evidence="2 3">Cs1</strain>
    </source>
</reference>
<name>A0AAE4MG82_9EURY</name>
<dbReference type="AlphaFoldDB" id="A0AAE4MG82"/>
<accession>A0AAE4MG82</accession>
<dbReference type="InterPro" id="IPR002821">
    <property type="entry name" value="Hydantoinase_A"/>
</dbReference>
<evidence type="ECO:0000313" key="3">
    <source>
        <dbReference type="Proteomes" id="UP001283212"/>
    </source>
</evidence>
<comment type="caution">
    <text evidence="2">The sequence shown here is derived from an EMBL/GenBank/DDBJ whole genome shotgun (WGS) entry which is preliminary data.</text>
</comment>
<evidence type="ECO:0000259" key="1">
    <source>
        <dbReference type="Pfam" id="PF01968"/>
    </source>
</evidence>
<dbReference type="InterPro" id="IPR002756">
    <property type="entry name" value="MfnF"/>
</dbReference>
<dbReference type="GO" id="GO:0016787">
    <property type="term" value="F:hydrolase activity"/>
    <property type="evidence" value="ECO:0007669"/>
    <property type="project" value="InterPro"/>
</dbReference>
<organism evidence="2 3">
    <name type="scientific">Methanorbis rubei</name>
    <dbReference type="NCBI Taxonomy" id="3028300"/>
    <lineage>
        <taxon>Archaea</taxon>
        <taxon>Methanobacteriati</taxon>
        <taxon>Methanobacteriota</taxon>
        <taxon>Stenosarchaea group</taxon>
        <taxon>Methanomicrobia</taxon>
        <taxon>Methanomicrobiales</taxon>
        <taxon>Methanocorpusculaceae</taxon>
        <taxon>Methanorbis</taxon>
    </lineage>
</organism>
<dbReference type="Pfam" id="PF01968">
    <property type="entry name" value="Hydantoinase_A"/>
    <property type="match status" value="1"/>
</dbReference>